<dbReference type="PANTHER" id="PTHR47338">
    <property type="entry name" value="ZN(II)2CYS6 TRANSCRIPTION FACTOR (EUROFUNG)-RELATED"/>
    <property type="match status" value="1"/>
</dbReference>
<name>A0A3D8R4F0_9EURO</name>
<dbReference type="Gene3D" id="4.10.240.10">
    <property type="entry name" value="Zn(2)-C6 fungal-type DNA-binding domain"/>
    <property type="match status" value="1"/>
</dbReference>
<dbReference type="SMART" id="SM00066">
    <property type="entry name" value="GAL4"/>
    <property type="match status" value="1"/>
</dbReference>
<keyword evidence="2" id="KW-0479">Metal-binding</keyword>
<evidence type="ECO:0000256" key="5">
    <source>
        <dbReference type="ARBA" id="ARBA00023163"/>
    </source>
</evidence>
<comment type="caution">
    <text evidence="10">The sequence shown here is derived from an EMBL/GenBank/DDBJ whole genome shotgun (WGS) entry which is preliminary data.</text>
</comment>
<keyword evidence="4" id="KW-0238">DNA-binding</keyword>
<dbReference type="PROSITE" id="PS50048">
    <property type="entry name" value="ZN2_CY6_FUNGAL_2"/>
    <property type="match status" value="1"/>
</dbReference>
<dbReference type="CDD" id="cd12148">
    <property type="entry name" value="fungal_TF_MHR"/>
    <property type="match status" value="1"/>
</dbReference>
<evidence type="ECO:0000256" key="7">
    <source>
        <dbReference type="SAM" id="Coils"/>
    </source>
</evidence>
<dbReference type="EMBL" id="PVWQ01000011">
    <property type="protein sequence ID" value="RDW68801.1"/>
    <property type="molecule type" value="Genomic_DNA"/>
</dbReference>
<keyword evidence="7" id="KW-0175">Coiled coil</keyword>
<dbReference type="GeneID" id="38118931"/>
<dbReference type="PROSITE" id="PS00463">
    <property type="entry name" value="ZN2_CY6_FUNGAL_1"/>
    <property type="match status" value="1"/>
</dbReference>
<keyword evidence="3" id="KW-0805">Transcription regulation</keyword>
<evidence type="ECO:0000256" key="1">
    <source>
        <dbReference type="ARBA" id="ARBA00004123"/>
    </source>
</evidence>
<accession>A0A3D8R4F0</accession>
<dbReference type="InterPro" id="IPR001138">
    <property type="entry name" value="Zn2Cys6_DnaBD"/>
</dbReference>
<dbReference type="CDD" id="cd00067">
    <property type="entry name" value="GAL4"/>
    <property type="match status" value="1"/>
</dbReference>
<dbReference type="Proteomes" id="UP000256690">
    <property type="component" value="Unassembled WGS sequence"/>
</dbReference>
<evidence type="ECO:0000256" key="6">
    <source>
        <dbReference type="ARBA" id="ARBA00023242"/>
    </source>
</evidence>
<organism evidence="10 11">
    <name type="scientific">Aspergillus mulundensis</name>
    <dbReference type="NCBI Taxonomy" id="1810919"/>
    <lineage>
        <taxon>Eukaryota</taxon>
        <taxon>Fungi</taxon>
        <taxon>Dikarya</taxon>
        <taxon>Ascomycota</taxon>
        <taxon>Pezizomycotina</taxon>
        <taxon>Eurotiomycetes</taxon>
        <taxon>Eurotiomycetidae</taxon>
        <taxon>Eurotiales</taxon>
        <taxon>Aspergillaceae</taxon>
        <taxon>Aspergillus</taxon>
        <taxon>Aspergillus subgen. Nidulantes</taxon>
    </lineage>
</organism>
<dbReference type="InterPro" id="IPR007219">
    <property type="entry name" value="XnlR_reg_dom"/>
</dbReference>
<dbReference type="GO" id="GO:0003677">
    <property type="term" value="F:DNA binding"/>
    <property type="evidence" value="ECO:0007669"/>
    <property type="project" value="UniProtKB-KW"/>
</dbReference>
<dbReference type="RefSeq" id="XP_026600590.1">
    <property type="nucleotide sequence ID" value="XM_026750577.1"/>
</dbReference>
<feature type="region of interest" description="Disordered" evidence="8">
    <location>
        <begin position="1"/>
        <end position="25"/>
    </location>
</feature>
<dbReference type="Pfam" id="PF04082">
    <property type="entry name" value="Fungal_trans"/>
    <property type="match status" value="1"/>
</dbReference>
<dbReference type="InterPro" id="IPR036864">
    <property type="entry name" value="Zn2-C6_fun-type_DNA-bd_sf"/>
</dbReference>
<evidence type="ECO:0000256" key="2">
    <source>
        <dbReference type="ARBA" id="ARBA00022723"/>
    </source>
</evidence>
<evidence type="ECO:0000256" key="8">
    <source>
        <dbReference type="SAM" id="MobiDB-lite"/>
    </source>
</evidence>
<dbReference type="STRING" id="1810919.A0A3D8R4F0"/>
<dbReference type="SMART" id="SM00906">
    <property type="entry name" value="Fungal_trans"/>
    <property type="match status" value="1"/>
</dbReference>
<feature type="region of interest" description="Disordered" evidence="8">
    <location>
        <begin position="380"/>
        <end position="410"/>
    </location>
</feature>
<keyword evidence="11" id="KW-1185">Reference proteome</keyword>
<evidence type="ECO:0000256" key="4">
    <source>
        <dbReference type="ARBA" id="ARBA00023125"/>
    </source>
</evidence>
<dbReference type="SUPFAM" id="SSF57701">
    <property type="entry name" value="Zn2/Cys6 DNA-binding domain"/>
    <property type="match status" value="1"/>
</dbReference>
<dbReference type="InterPro" id="IPR050815">
    <property type="entry name" value="TF_fung"/>
</dbReference>
<evidence type="ECO:0000313" key="11">
    <source>
        <dbReference type="Proteomes" id="UP000256690"/>
    </source>
</evidence>
<evidence type="ECO:0000259" key="9">
    <source>
        <dbReference type="PROSITE" id="PS50048"/>
    </source>
</evidence>
<dbReference type="Pfam" id="PF00172">
    <property type="entry name" value="Zn_clus"/>
    <property type="match status" value="1"/>
</dbReference>
<evidence type="ECO:0000313" key="10">
    <source>
        <dbReference type="EMBL" id="RDW68801.1"/>
    </source>
</evidence>
<dbReference type="GO" id="GO:0006351">
    <property type="term" value="P:DNA-templated transcription"/>
    <property type="evidence" value="ECO:0007669"/>
    <property type="project" value="InterPro"/>
</dbReference>
<keyword evidence="6" id="KW-0539">Nucleus</keyword>
<dbReference type="OrthoDB" id="4456959at2759"/>
<comment type="subcellular location">
    <subcellularLocation>
        <location evidence="1">Nucleus</location>
    </subcellularLocation>
</comment>
<dbReference type="GO" id="GO:0005634">
    <property type="term" value="C:nucleus"/>
    <property type="evidence" value="ECO:0007669"/>
    <property type="project" value="UniProtKB-SubCell"/>
</dbReference>
<dbReference type="GO" id="GO:0000981">
    <property type="term" value="F:DNA-binding transcription factor activity, RNA polymerase II-specific"/>
    <property type="evidence" value="ECO:0007669"/>
    <property type="project" value="InterPro"/>
</dbReference>
<evidence type="ECO:0000256" key="3">
    <source>
        <dbReference type="ARBA" id="ARBA00023015"/>
    </source>
</evidence>
<dbReference type="AlphaFoldDB" id="A0A3D8R4F0"/>
<reference evidence="10 11" key="1">
    <citation type="journal article" date="2018" name="IMA Fungus">
        <title>IMA Genome-F 9: Draft genome sequence of Annulohypoxylon stygium, Aspergillus mulundensis, Berkeleyomyces basicola (syn. Thielaviopsis basicola), Ceratocystis smalleyi, two Cercospora beticola strains, Coleophoma cylindrospora, Fusarium fracticaudum, Phialophora cf. hyalina, and Morchella septimelata.</title>
        <authorList>
            <person name="Wingfield B.D."/>
            <person name="Bills G.F."/>
            <person name="Dong Y."/>
            <person name="Huang W."/>
            <person name="Nel W.J."/>
            <person name="Swalarsk-Parry B.S."/>
            <person name="Vaghefi N."/>
            <person name="Wilken P.M."/>
            <person name="An Z."/>
            <person name="de Beer Z.W."/>
            <person name="De Vos L."/>
            <person name="Chen L."/>
            <person name="Duong T.A."/>
            <person name="Gao Y."/>
            <person name="Hammerbacher A."/>
            <person name="Kikkert J.R."/>
            <person name="Li Y."/>
            <person name="Li H."/>
            <person name="Li K."/>
            <person name="Li Q."/>
            <person name="Liu X."/>
            <person name="Ma X."/>
            <person name="Naidoo K."/>
            <person name="Pethybridge S.J."/>
            <person name="Sun J."/>
            <person name="Steenkamp E.T."/>
            <person name="van der Nest M.A."/>
            <person name="van Wyk S."/>
            <person name="Wingfield M.J."/>
            <person name="Xiong C."/>
            <person name="Yue Q."/>
            <person name="Zhang X."/>
        </authorList>
    </citation>
    <scope>NUCLEOTIDE SEQUENCE [LARGE SCALE GENOMIC DNA]</scope>
    <source>
        <strain evidence="10 11">DSM 5745</strain>
    </source>
</reference>
<dbReference type="GO" id="GO:0008270">
    <property type="term" value="F:zinc ion binding"/>
    <property type="evidence" value="ECO:0007669"/>
    <property type="project" value="InterPro"/>
</dbReference>
<feature type="coiled-coil region" evidence="7">
    <location>
        <begin position="69"/>
        <end position="96"/>
    </location>
</feature>
<feature type="domain" description="Zn(2)-C6 fungal-type" evidence="9">
    <location>
        <begin position="25"/>
        <end position="55"/>
    </location>
</feature>
<protein>
    <recommendedName>
        <fullName evidence="9">Zn(2)-C6 fungal-type domain-containing protein</fullName>
    </recommendedName>
</protein>
<keyword evidence="5" id="KW-0804">Transcription</keyword>
<dbReference type="PANTHER" id="PTHR47338:SF23">
    <property type="entry name" value="ZN(II)2CYS6 TRANSCRIPTION FACTOR (EUROFUNG)"/>
    <property type="match status" value="1"/>
</dbReference>
<sequence>MEEYNGPDSSGSPDQTPRGPEVGHACNSCRRRKLRCSRELPTCQHCRKTASECHYEAKRAKPGMKAGALDNIHRRLDAVERTLDKQQAKLESFEGAELPRGKDSAVRTILSSLAAGLQKLEQSGSLDAGPSKRRRIDENGAHCAVRSIDLPPIPEDDILSHVLEAYFIYVHPWTPIIHEGRFRRRLVDDSEREKLYLIVQSMMLVARKYVEDDDTATYLEKSMGDTGDTRDWLVSKAMKHQSIESLQALIIVASDDISSGRASRAWPLVGSLSRMVDYLQLTTEHDEAVQHPFSQPYRLLSAPTNWTEAEERRRIFWAVFVLDRFCSVSMGWNTSLTADDVRRRLPCDGITWRKENPVVTPYFGIWDKSAGRIGNPIAFLPTHPTPGPAQPRPEEETDAPSEAGTSPGTLSAVDMSTVGAYAYCIEATESLSRVTTYFLQQKVNLNDQKEFGAWLTRFKELDLRLVHWKMLLPQKWTVNVAQQGSTRMDPNLTLAHVTHNASMILLHQPIAFPLPEWPFKSRLPSLCSMETCQTAAVEVASITNHYLKSSLPTSPLSSQFAFCVFIAARALLLHWKHSPSLGSVAPEFWVLIQSLDAMATRFAGAHAQGHSSNLPAKYSSTLISLHRRCSQESFQLNIAGYTTEISHAEAALQPPSNILPSEPYVPDINTSPLLSTQAVLPGRQSVAPSQRLAASPHLEYQSRSSNNIPPQPVFESQRLPSLTPNAFSMNLGIPNDANDAMLQPGLDLSAGTEDGMSISHMLLDQQFTGLDRVISYSDGLFGSDFEGRRW</sequence>
<proteinExistence type="predicted"/>
<gene>
    <name evidence="10" type="ORF">DSM5745_08561</name>
</gene>